<dbReference type="AlphaFoldDB" id="A0A1F6V0F9"/>
<evidence type="ECO:0000313" key="2">
    <source>
        <dbReference type="Proteomes" id="UP000177602"/>
    </source>
</evidence>
<name>A0A1F6V0F9_9BACT</name>
<protein>
    <submittedName>
        <fullName evidence="1">Uncharacterized protein</fullName>
    </submittedName>
</protein>
<reference evidence="1 2" key="1">
    <citation type="journal article" date="2016" name="Nat. Commun.">
        <title>Thousands of microbial genomes shed light on interconnected biogeochemical processes in an aquifer system.</title>
        <authorList>
            <person name="Anantharaman K."/>
            <person name="Brown C.T."/>
            <person name="Hug L.A."/>
            <person name="Sharon I."/>
            <person name="Castelle C.J."/>
            <person name="Probst A.J."/>
            <person name="Thomas B.C."/>
            <person name="Singh A."/>
            <person name="Wilkins M.J."/>
            <person name="Karaoz U."/>
            <person name="Brodie E.L."/>
            <person name="Williams K.H."/>
            <person name="Hubbard S.S."/>
            <person name="Banfield J.F."/>
        </authorList>
    </citation>
    <scope>NUCLEOTIDE SEQUENCE [LARGE SCALE GENOMIC DNA]</scope>
</reference>
<dbReference type="EMBL" id="MFTN01000009">
    <property type="protein sequence ID" value="OGI63251.1"/>
    <property type="molecule type" value="Genomic_DNA"/>
</dbReference>
<sequence length="188" mass="22114">MKKEIHGLKTLYSPEPPEKLKRTLDLKSILLSQTLPLLDSKYHLKGTEGSIKYYEGLTAIKNLYSDILKNLKSGDFYYAVSNETEWQNIDNGYFMKYHVEKRVDLGLITKLLFIDSPEAQKRKQFERNFNEKVRLLPKNINIHVDMVITPNQFVTFQLHEPMVALVVENQSMITVQKELFELLWDKYN</sequence>
<gene>
    <name evidence="1" type="ORF">A2818_01760</name>
</gene>
<proteinExistence type="predicted"/>
<evidence type="ECO:0000313" key="1">
    <source>
        <dbReference type="EMBL" id="OGI63251.1"/>
    </source>
</evidence>
<dbReference type="Proteomes" id="UP000177602">
    <property type="component" value="Unassembled WGS sequence"/>
</dbReference>
<comment type="caution">
    <text evidence="1">The sequence shown here is derived from an EMBL/GenBank/DDBJ whole genome shotgun (WGS) entry which is preliminary data.</text>
</comment>
<accession>A0A1F6V0F9</accession>
<organism evidence="1 2">
    <name type="scientific">Candidatus Nomurabacteria bacterium RIFCSPHIGHO2_01_FULL_40_12</name>
    <dbReference type="NCBI Taxonomy" id="1801737"/>
    <lineage>
        <taxon>Bacteria</taxon>
        <taxon>Candidatus Nomuraibacteriota</taxon>
    </lineage>
</organism>
<dbReference type="STRING" id="1801737.A2818_01760"/>